<gene>
    <name evidence="1" type="ORF">KI387_003449</name>
</gene>
<keyword evidence="2" id="KW-1185">Reference proteome</keyword>
<feature type="non-terminal residue" evidence="1">
    <location>
        <position position="1"/>
    </location>
</feature>
<dbReference type="Proteomes" id="UP000824469">
    <property type="component" value="Unassembled WGS sequence"/>
</dbReference>
<reference evidence="1 2" key="1">
    <citation type="journal article" date="2021" name="Nat. Plants">
        <title>The Taxus genome provides insights into paclitaxel biosynthesis.</title>
        <authorList>
            <person name="Xiong X."/>
            <person name="Gou J."/>
            <person name="Liao Q."/>
            <person name="Li Y."/>
            <person name="Zhou Q."/>
            <person name="Bi G."/>
            <person name="Li C."/>
            <person name="Du R."/>
            <person name="Wang X."/>
            <person name="Sun T."/>
            <person name="Guo L."/>
            <person name="Liang H."/>
            <person name="Lu P."/>
            <person name="Wu Y."/>
            <person name="Zhang Z."/>
            <person name="Ro D.K."/>
            <person name="Shang Y."/>
            <person name="Huang S."/>
            <person name="Yan J."/>
        </authorList>
    </citation>
    <scope>NUCLEOTIDE SEQUENCE [LARGE SCALE GENOMIC DNA]</scope>
    <source>
        <strain evidence="1">Ta-2019</strain>
    </source>
</reference>
<evidence type="ECO:0000313" key="1">
    <source>
        <dbReference type="EMBL" id="KAH9331341.1"/>
    </source>
</evidence>
<accession>A0AA38LPC8</accession>
<name>A0AA38LPC8_TAXCH</name>
<dbReference type="EMBL" id="JAHRHJ020000001">
    <property type="protein sequence ID" value="KAH9331341.1"/>
    <property type="molecule type" value="Genomic_DNA"/>
</dbReference>
<evidence type="ECO:0000313" key="2">
    <source>
        <dbReference type="Proteomes" id="UP000824469"/>
    </source>
</evidence>
<organism evidence="1 2">
    <name type="scientific">Taxus chinensis</name>
    <name type="common">Chinese yew</name>
    <name type="synonym">Taxus wallichiana var. chinensis</name>
    <dbReference type="NCBI Taxonomy" id="29808"/>
    <lineage>
        <taxon>Eukaryota</taxon>
        <taxon>Viridiplantae</taxon>
        <taxon>Streptophyta</taxon>
        <taxon>Embryophyta</taxon>
        <taxon>Tracheophyta</taxon>
        <taxon>Spermatophyta</taxon>
        <taxon>Pinopsida</taxon>
        <taxon>Pinidae</taxon>
        <taxon>Conifers II</taxon>
        <taxon>Cupressales</taxon>
        <taxon>Taxaceae</taxon>
        <taxon>Taxus</taxon>
    </lineage>
</organism>
<comment type="caution">
    <text evidence="1">The sequence shown here is derived from an EMBL/GenBank/DDBJ whole genome shotgun (WGS) entry which is preliminary data.</text>
</comment>
<feature type="non-terminal residue" evidence="1">
    <location>
        <position position="71"/>
    </location>
</feature>
<proteinExistence type="predicted"/>
<sequence length="71" mass="8278">FLQLGFSLQIILMMGEEETIIKEEPWDEYVPMHNKSPKKKDFNQNLNLLPSGWVTGMRTRKCGLFAGKTYK</sequence>
<protein>
    <submittedName>
        <fullName evidence="1">Uncharacterized protein</fullName>
    </submittedName>
</protein>
<dbReference type="AlphaFoldDB" id="A0AA38LPC8"/>